<organism evidence="2 3">
    <name type="scientific">Brevundimonas lenta</name>
    <dbReference type="NCBI Taxonomy" id="424796"/>
    <lineage>
        <taxon>Bacteria</taxon>
        <taxon>Pseudomonadati</taxon>
        <taxon>Pseudomonadota</taxon>
        <taxon>Alphaproteobacteria</taxon>
        <taxon>Caulobacterales</taxon>
        <taxon>Caulobacteraceae</taxon>
        <taxon>Brevundimonas</taxon>
    </lineage>
</organism>
<evidence type="ECO:0000313" key="2">
    <source>
        <dbReference type="EMBL" id="MBB4081723.1"/>
    </source>
</evidence>
<name>A0A7W6NNE8_9CAUL</name>
<dbReference type="AlphaFoldDB" id="A0A7W6NNE8"/>
<feature type="signal peptide" evidence="1">
    <location>
        <begin position="1"/>
        <end position="20"/>
    </location>
</feature>
<sequence>MRRLLIASLILSAVAGPAAAETRYLAYDASDRVTQALTRGVTLEADRSLLGAISVRRIISTSNRGAADIRRGGPDAVRRALPAGATQTSVYAIASEGDGRGLTRALCPGSEEAWLVLGRVQLGRPLVAQAVGRWPDGAFRHCVTLSYNWRGEWATPPASSSGDDSSAPVGR</sequence>
<keyword evidence="1" id="KW-0732">Signal</keyword>
<evidence type="ECO:0000256" key="1">
    <source>
        <dbReference type="SAM" id="SignalP"/>
    </source>
</evidence>
<gene>
    <name evidence="2" type="ORF">GGR12_000562</name>
</gene>
<comment type="caution">
    <text evidence="2">The sequence shown here is derived from an EMBL/GenBank/DDBJ whole genome shotgun (WGS) entry which is preliminary data.</text>
</comment>
<protein>
    <submittedName>
        <fullName evidence="2">Uncharacterized protein</fullName>
    </submittedName>
</protein>
<reference evidence="2 3" key="1">
    <citation type="submission" date="2020-08" db="EMBL/GenBank/DDBJ databases">
        <title>Genomic Encyclopedia of Type Strains, Phase IV (KMG-IV): sequencing the most valuable type-strain genomes for metagenomic binning, comparative biology and taxonomic classification.</title>
        <authorList>
            <person name="Goeker M."/>
        </authorList>
    </citation>
    <scope>NUCLEOTIDE SEQUENCE [LARGE SCALE GENOMIC DNA]</scope>
    <source>
        <strain evidence="2 3">DSM 23960</strain>
    </source>
</reference>
<evidence type="ECO:0000313" key="3">
    <source>
        <dbReference type="Proteomes" id="UP000529946"/>
    </source>
</evidence>
<dbReference type="RefSeq" id="WP_183202685.1">
    <property type="nucleotide sequence ID" value="NZ_BAAAER010000002.1"/>
</dbReference>
<dbReference type="Proteomes" id="UP000529946">
    <property type="component" value="Unassembled WGS sequence"/>
</dbReference>
<proteinExistence type="predicted"/>
<keyword evidence="3" id="KW-1185">Reference proteome</keyword>
<accession>A0A7W6NNE8</accession>
<dbReference type="EMBL" id="JACIDM010000001">
    <property type="protein sequence ID" value="MBB4081723.1"/>
    <property type="molecule type" value="Genomic_DNA"/>
</dbReference>
<feature type="chain" id="PRO_5030769344" evidence="1">
    <location>
        <begin position="21"/>
        <end position="171"/>
    </location>
</feature>